<gene>
    <name evidence="2" type="ORF">TSOC_000036</name>
</gene>
<organism evidence="2 3">
    <name type="scientific">Tetrabaena socialis</name>
    <dbReference type="NCBI Taxonomy" id="47790"/>
    <lineage>
        <taxon>Eukaryota</taxon>
        <taxon>Viridiplantae</taxon>
        <taxon>Chlorophyta</taxon>
        <taxon>core chlorophytes</taxon>
        <taxon>Chlorophyceae</taxon>
        <taxon>CS clade</taxon>
        <taxon>Chlamydomonadales</taxon>
        <taxon>Tetrabaenaceae</taxon>
        <taxon>Tetrabaena</taxon>
    </lineage>
</organism>
<sequence length="113" mass="11770">MGAVNNQEATPCTARAYGREATSIGPTEKIARRRPPATATASRPSPANQPHSGSALAGAHSRSASTSHSNSQHRDTWSLAYDVEGSAVGPISASVSMRQRCSGRSAPQPLNQM</sequence>
<keyword evidence="3" id="KW-1185">Reference proteome</keyword>
<protein>
    <submittedName>
        <fullName evidence="2">Uncharacterized protein</fullName>
    </submittedName>
</protein>
<feature type="compositionally biased region" description="Low complexity" evidence="1">
    <location>
        <begin position="57"/>
        <end position="70"/>
    </location>
</feature>
<feature type="compositionally biased region" description="Polar residues" evidence="1">
    <location>
        <begin position="1"/>
        <end position="10"/>
    </location>
</feature>
<reference evidence="2 3" key="1">
    <citation type="journal article" date="2017" name="Mol. Biol. Evol.">
        <title>The 4-celled Tetrabaena socialis nuclear genome reveals the essential components for genetic control of cell number at the origin of multicellularity in the volvocine lineage.</title>
        <authorList>
            <person name="Featherston J."/>
            <person name="Arakaki Y."/>
            <person name="Hanschen E.R."/>
            <person name="Ferris P.J."/>
            <person name="Michod R.E."/>
            <person name="Olson B.J.S.C."/>
            <person name="Nozaki H."/>
            <person name="Durand P.M."/>
        </authorList>
    </citation>
    <scope>NUCLEOTIDE SEQUENCE [LARGE SCALE GENOMIC DNA]</scope>
    <source>
        <strain evidence="2 3">NIES-571</strain>
    </source>
</reference>
<evidence type="ECO:0000256" key="1">
    <source>
        <dbReference type="SAM" id="MobiDB-lite"/>
    </source>
</evidence>
<name>A0A2J8AKD9_9CHLO</name>
<feature type="region of interest" description="Disordered" evidence="1">
    <location>
        <begin position="1"/>
        <end position="77"/>
    </location>
</feature>
<dbReference type="AlphaFoldDB" id="A0A2J8AKD9"/>
<dbReference type="Proteomes" id="UP000236333">
    <property type="component" value="Unassembled WGS sequence"/>
</dbReference>
<comment type="caution">
    <text evidence="2">The sequence shown here is derived from an EMBL/GenBank/DDBJ whole genome shotgun (WGS) entry which is preliminary data.</text>
</comment>
<accession>A0A2J8AKD9</accession>
<evidence type="ECO:0000313" key="3">
    <source>
        <dbReference type="Proteomes" id="UP000236333"/>
    </source>
</evidence>
<feature type="compositionally biased region" description="Low complexity" evidence="1">
    <location>
        <begin position="36"/>
        <end position="46"/>
    </location>
</feature>
<proteinExistence type="predicted"/>
<evidence type="ECO:0000313" key="2">
    <source>
        <dbReference type="EMBL" id="PNH12975.1"/>
    </source>
</evidence>
<dbReference type="EMBL" id="PGGS01000001">
    <property type="protein sequence ID" value="PNH12975.1"/>
    <property type="molecule type" value="Genomic_DNA"/>
</dbReference>